<accession>A0AAV7W781</accession>
<dbReference type="GO" id="GO:0042276">
    <property type="term" value="P:error-prone translesion synthesis"/>
    <property type="evidence" value="ECO:0007669"/>
    <property type="project" value="TreeGrafter"/>
</dbReference>
<dbReference type="Gene3D" id="3.30.70.1820">
    <property type="entry name" value="L1 transposable element, RRM domain"/>
    <property type="match status" value="1"/>
</dbReference>
<dbReference type="AlphaFoldDB" id="A0AAV7W781"/>
<dbReference type="Gene3D" id="1.10.150.810">
    <property type="match status" value="1"/>
</dbReference>
<dbReference type="GO" id="GO:0005634">
    <property type="term" value="C:nucleus"/>
    <property type="evidence" value="ECO:0007669"/>
    <property type="project" value="TreeGrafter"/>
</dbReference>
<dbReference type="FunFam" id="1.10.150.810:FF:000003">
    <property type="entry name" value="DNA polymerase kappa subunit"/>
    <property type="match status" value="1"/>
</dbReference>
<feature type="non-terminal residue" evidence="1">
    <location>
        <position position="1"/>
    </location>
</feature>
<organism evidence="1 2">
    <name type="scientific">Pleurodeles waltl</name>
    <name type="common">Iberian ribbed newt</name>
    <dbReference type="NCBI Taxonomy" id="8319"/>
    <lineage>
        <taxon>Eukaryota</taxon>
        <taxon>Metazoa</taxon>
        <taxon>Chordata</taxon>
        <taxon>Craniata</taxon>
        <taxon>Vertebrata</taxon>
        <taxon>Euteleostomi</taxon>
        <taxon>Amphibia</taxon>
        <taxon>Batrachia</taxon>
        <taxon>Caudata</taxon>
        <taxon>Salamandroidea</taxon>
        <taxon>Salamandridae</taxon>
        <taxon>Pleurodelinae</taxon>
        <taxon>Pleurodeles</taxon>
    </lineage>
</organism>
<comment type="caution">
    <text evidence="1">The sequence shown here is derived from an EMBL/GenBank/DDBJ whole genome shotgun (WGS) entry which is preliminary data.</text>
</comment>
<proteinExistence type="predicted"/>
<dbReference type="Gene3D" id="1.20.5.170">
    <property type="match status" value="1"/>
</dbReference>
<dbReference type="EMBL" id="JANPWB010000002">
    <property type="protein sequence ID" value="KAJ1209248.1"/>
    <property type="molecule type" value="Genomic_DNA"/>
</dbReference>
<sequence length="357" mass="39563">LEKLAMESSKNPNAAAGEEAFQFRMGLNDNKAGMEGLDKEKINKIIMEATKGSRFYENELKKDEQVNLRIEKMMQQKAQITDQQLKNSELQNRKGVCPRWRSAKTGPPALRRLDPKERLAARLGEAWRLLPSRRAPPGDPCRSAAALVGAVPLLRESGIRPRSLGRGCGATEGHACGDAPDIWDYGTGRAWDEGPGGSVKTDSEESFPVTKGFLTSLFNSLRGDIQELRRDISQEVKELRGEVSSVGERVSQLEDSEIPRGEEVAGLQQEVVRLREQQYLLQMAVEDLENRSRRQNIHIRGAPVGAEKEDIVDYVVDLFRSLLGADETQEVVLDRVHRVGRAGGPGDRPPGHPSLSP</sequence>
<dbReference type="Proteomes" id="UP001066276">
    <property type="component" value="Chromosome 1_2"/>
</dbReference>
<dbReference type="InterPro" id="IPR050116">
    <property type="entry name" value="DNA_polymerase-Y"/>
</dbReference>
<dbReference type="PANTHER" id="PTHR11076">
    <property type="entry name" value="DNA REPAIR POLYMERASE UMUC / TRANSFERASE FAMILY MEMBER"/>
    <property type="match status" value="1"/>
</dbReference>
<evidence type="ECO:0000313" key="1">
    <source>
        <dbReference type="EMBL" id="KAJ1209248.1"/>
    </source>
</evidence>
<name>A0AAV7W781_PLEWA</name>
<reference evidence="1" key="1">
    <citation type="journal article" date="2022" name="bioRxiv">
        <title>Sequencing and chromosome-scale assembly of the giantPleurodeles waltlgenome.</title>
        <authorList>
            <person name="Brown T."/>
            <person name="Elewa A."/>
            <person name="Iarovenko S."/>
            <person name="Subramanian E."/>
            <person name="Araus A.J."/>
            <person name="Petzold A."/>
            <person name="Susuki M."/>
            <person name="Suzuki K.-i.T."/>
            <person name="Hayashi T."/>
            <person name="Toyoda A."/>
            <person name="Oliveira C."/>
            <person name="Osipova E."/>
            <person name="Leigh N.D."/>
            <person name="Simon A."/>
            <person name="Yun M.H."/>
        </authorList>
    </citation>
    <scope>NUCLEOTIDE SEQUENCE</scope>
    <source>
        <strain evidence="1">20211129_DDA</strain>
        <tissue evidence="1">Liver</tissue>
    </source>
</reference>
<gene>
    <name evidence="1" type="ORF">NDU88_004626</name>
</gene>
<protein>
    <submittedName>
        <fullName evidence="1">Uncharacterized protein</fullName>
    </submittedName>
</protein>
<dbReference type="GO" id="GO:0003887">
    <property type="term" value="F:DNA-directed DNA polymerase activity"/>
    <property type="evidence" value="ECO:0007669"/>
    <property type="project" value="TreeGrafter"/>
</dbReference>
<keyword evidence="2" id="KW-1185">Reference proteome</keyword>
<evidence type="ECO:0000313" key="2">
    <source>
        <dbReference type="Proteomes" id="UP001066276"/>
    </source>
</evidence>
<dbReference type="PANTHER" id="PTHR11076:SF33">
    <property type="entry name" value="DNA POLYMERASE KAPPA"/>
    <property type="match status" value="1"/>
</dbReference>